<proteinExistence type="predicted"/>
<evidence type="ECO:0000313" key="1">
    <source>
        <dbReference type="EMBL" id="KAG9222028.1"/>
    </source>
</evidence>
<protein>
    <submittedName>
        <fullName evidence="1">Uncharacterized protein</fullName>
    </submittedName>
</protein>
<sequence length="1054" mass="114906">MATVLPIKIARMITAYAEDKKALLNLLLTTHAFRFLRGIAAAIPYCGMTASAPYSQVLMLQDDSDLGDTKNEVEDKDEASGSEGEIPRNTNKVDARRTPLPWFQFSVVLFLQLAEPLTSFVVYPFVPQLVREISVTGGDEAKVGYYVGLLESLFFVAEALTVLHWSRLSDRIGRKPVLIFELLGISVSMTSFGLSATFWGLVVSRCMNGGLNDRWKYRRHEEVWHGRLLTTKGITEGSGIPSLIAEMTDETNISQAFAFMPIAWSTGGTIGPVIGGSLSHPVERFPQLFRQSRFLEDYPYFLPCSVPAIFCLFACVVAFVFLQETAHVDHRKPWFRRLPTRFLKRDHESSHFDSPSAAAAPSEELLPLRKVLTRRVVIASANYAILAFLDISFRAIQPLFLSMPIELGGLGLPSPTIGHILAVFGVLNGLVQFCLFPAMHDKWGSKKVFTGGIVSALPAFVLFPIINSVAQEEGLSRGVYFLVWLQIIASIGVYLSYGAIYILVSESAPDSRSLGAVHGVSHIATGVMRAIDRSKGGASAILNVSENVARLFASLLYALALLSFMTASNPDEETPLLSTESPDFRTPVPWRQLSILLFLQLAEPLSSQVIYPFAPQLIRELGVTHGDEAKVGYYVGLIESLFFVTQAITVLHWSRMSDRIGRKPVILCGLLGLSASMYSFGLSRTFLGLILSRCLNGALNGNIGVMKSMMAEMTDSSNISQAYAWVPISWSTGCTLAPLIGGSLSHPAERFPRLFGRAKFLREYPYLLPCGISATFALLAWFVTYFFLKETLAVKTPLALPKWLRRRKERTTPDQDARIAAAPSASSDSSHPPSTARQAGKPSAGPLPLRALLTRPVLTATASYAALALVDIAYRAIQPLFLSTPLELGGLGWPPARIGRLLATWGILNGLFTACFFARIHSRWGTKTIFIWGIASAIPVFALFPLINCAGRRAGEGEGVLVHALTLLQVVVSMGLSLSYGSIFIFISSSAPCRQSLGAVNGLSQVIVSIMRAVGPAAANSLFSISITSSNGPSRFYDASSAHDNAELRSLQAI</sequence>
<gene>
    <name evidence="1" type="ORF">CCMSSC00406_0008013</name>
</gene>
<dbReference type="Proteomes" id="UP000824881">
    <property type="component" value="Unassembled WGS sequence"/>
</dbReference>
<comment type="caution">
    <text evidence="1">The sequence shown here is derived from an EMBL/GenBank/DDBJ whole genome shotgun (WGS) entry which is preliminary data.</text>
</comment>
<accession>A0ACB7IWY7</accession>
<evidence type="ECO:0000313" key="2">
    <source>
        <dbReference type="Proteomes" id="UP000824881"/>
    </source>
</evidence>
<keyword evidence="2" id="KW-1185">Reference proteome</keyword>
<organism evidence="1 2">
    <name type="scientific">Pleurotus cornucopiae</name>
    <name type="common">Cornucopia mushroom</name>
    <dbReference type="NCBI Taxonomy" id="5321"/>
    <lineage>
        <taxon>Eukaryota</taxon>
        <taxon>Fungi</taxon>
        <taxon>Dikarya</taxon>
        <taxon>Basidiomycota</taxon>
        <taxon>Agaricomycotina</taxon>
        <taxon>Agaricomycetes</taxon>
        <taxon>Agaricomycetidae</taxon>
        <taxon>Agaricales</taxon>
        <taxon>Pleurotineae</taxon>
        <taxon>Pleurotaceae</taxon>
        <taxon>Pleurotus</taxon>
    </lineage>
</organism>
<reference evidence="1 2" key="1">
    <citation type="journal article" date="2021" name="Appl. Environ. Microbiol.">
        <title>Genetic linkage and physical mapping for an oyster mushroom Pleurotus cornucopiae and QTL analysis for the trait cap color.</title>
        <authorList>
            <person name="Zhang Y."/>
            <person name="Gao W."/>
            <person name="Sonnenberg A."/>
            <person name="Chen Q."/>
            <person name="Zhang J."/>
            <person name="Huang C."/>
        </authorList>
    </citation>
    <scope>NUCLEOTIDE SEQUENCE [LARGE SCALE GENOMIC DNA]</scope>
    <source>
        <strain evidence="1">CCMSSC00406</strain>
    </source>
</reference>
<dbReference type="EMBL" id="WQMT02000005">
    <property type="protein sequence ID" value="KAG9222028.1"/>
    <property type="molecule type" value="Genomic_DNA"/>
</dbReference>
<name>A0ACB7IWY7_PLECO</name>